<dbReference type="Gene3D" id="1.10.150.240">
    <property type="entry name" value="Putative phosphatase, domain 2"/>
    <property type="match status" value="1"/>
</dbReference>
<dbReference type="InterPro" id="IPR023214">
    <property type="entry name" value="HAD_sf"/>
</dbReference>
<accession>A0A1Z4BNS5</accession>
<dbReference type="AlphaFoldDB" id="A0A1Z4BNS5"/>
<evidence type="ECO:0008006" key="3">
    <source>
        <dbReference type="Google" id="ProtNLM"/>
    </source>
</evidence>
<dbReference type="SUPFAM" id="SSF56784">
    <property type="entry name" value="HAD-like"/>
    <property type="match status" value="1"/>
</dbReference>
<proteinExistence type="predicted"/>
<evidence type="ECO:0000313" key="1">
    <source>
        <dbReference type="EMBL" id="ASF42883.1"/>
    </source>
</evidence>
<evidence type="ECO:0000313" key="2">
    <source>
        <dbReference type="Proteomes" id="UP000197007"/>
    </source>
</evidence>
<dbReference type="KEGG" id="capn:CBG49_07230"/>
<reference evidence="2" key="1">
    <citation type="submission" date="2017-06" db="EMBL/GenBank/DDBJ databases">
        <title>Complete genome sequence of Capnocytophaga sp. KCOM 1579 (=ChDC OS43) isolated from a human refractory periapical abscess lesion.</title>
        <authorList>
            <person name="Kook J.-K."/>
            <person name="Park S.-N."/>
            <person name="Lim Y.K."/>
            <person name="Roh H."/>
        </authorList>
    </citation>
    <scope>NUCLEOTIDE SEQUENCE [LARGE SCALE GENOMIC DNA]</scope>
    <source>
        <strain evidence="2">ChDC OS43</strain>
    </source>
</reference>
<dbReference type="InterPro" id="IPR041492">
    <property type="entry name" value="HAD_2"/>
</dbReference>
<gene>
    <name evidence="1" type="ORF">CBG49_07230</name>
</gene>
<dbReference type="InterPro" id="IPR023198">
    <property type="entry name" value="PGP-like_dom2"/>
</dbReference>
<dbReference type="EMBL" id="CP022022">
    <property type="protein sequence ID" value="ASF42883.1"/>
    <property type="molecule type" value="Genomic_DNA"/>
</dbReference>
<dbReference type="Pfam" id="PF13419">
    <property type="entry name" value="HAD_2"/>
    <property type="match status" value="1"/>
</dbReference>
<protein>
    <recommendedName>
        <fullName evidence="3">Haloacid dehalogenase</fullName>
    </recommendedName>
</protein>
<keyword evidence="2" id="KW-1185">Reference proteome</keyword>
<dbReference type="RefSeq" id="WP_088593970.1">
    <property type="nucleotide sequence ID" value="NZ_CP022022.1"/>
</dbReference>
<organism evidence="1 2">
    <name type="scientific">Capnocytophaga endodontalis</name>
    <dbReference type="NCBI Taxonomy" id="2708117"/>
    <lineage>
        <taxon>Bacteria</taxon>
        <taxon>Pseudomonadati</taxon>
        <taxon>Bacteroidota</taxon>
        <taxon>Flavobacteriia</taxon>
        <taxon>Flavobacteriales</taxon>
        <taxon>Flavobacteriaceae</taxon>
        <taxon>Capnocytophaga</taxon>
    </lineage>
</organism>
<sequence>MFMKQYTAFYATKVSEKTIFLIDLDGTLVDTDYANYLAYHYAIKKIFEIELSYDRKKRFTRNDLKKIFPNIQVSDFEKIVRLKEDKYKDYLSKTVVNKDLMILLQNYHKTNAVILVTKCHRERAKQTLSYHNLELYFTDKVFSEGGNKYKEAINSLQLATSSVVIFEDDDTEIENAIKVGILEQNINKVIF</sequence>
<dbReference type="Proteomes" id="UP000197007">
    <property type="component" value="Chromosome"/>
</dbReference>
<name>A0A1Z4BNS5_9FLAO</name>
<dbReference type="Gene3D" id="3.40.50.1000">
    <property type="entry name" value="HAD superfamily/HAD-like"/>
    <property type="match status" value="1"/>
</dbReference>
<dbReference type="InterPro" id="IPR036412">
    <property type="entry name" value="HAD-like_sf"/>
</dbReference>